<evidence type="ECO:0000256" key="3">
    <source>
        <dbReference type="ARBA" id="ARBA00048741"/>
    </source>
</evidence>
<evidence type="ECO:0000256" key="1">
    <source>
        <dbReference type="ARBA" id="ARBA00005187"/>
    </source>
</evidence>
<dbReference type="EC" id="6.3.5.4" evidence="2"/>
<dbReference type="InterPro" id="IPR014729">
    <property type="entry name" value="Rossmann-like_a/b/a_fold"/>
</dbReference>
<evidence type="ECO:0000256" key="2">
    <source>
        <dbReference type="ARBA" id="ARBA00012737"/>
    </source>
</evidence>
<protein>
    <recommendedName>
        <fullName evidence="2">asparagine synthase (glutamine-hydrolyzing)</fullName>
        <ecNumber evidence="2">6.3.5.4</ecNumber>
    </recommendedName>
</protein>
<organism evidence="5 6">
    <name type="scientific">Negadavirga shengliensis</name>
    <dbReference type="NCBI Taxonomy" id="1389218"/>
    <lineage>
        <taxon>Bacteria</taxon>
        <taxon>Pseudomonadati</taxon>
        <taxon>Bacteroidota</taxon>
        <taxon>Cytophagia</taxon>
        <taxon>Cytophagales</taxon>
        <taxon>Cyclobacteriaceae</taxon>
        <taxon>Negadavirga</taxon>
    </lineage>
</organism>
<dbReference type="Gene3D" id="3.40.50.620">
    <property type="entry name" value="HUPs"/>
    <property type="match status" value="1"/>
</dbReference>
<dbReference type="EMBL" id="JBHSJJ010000003">
    <property type="protein sequence ID" value="MFC4871575.1"/>
    <property type="molecule type" value="Genomic_DNA"/>
</dbReference>
<comment type="pathway">
    <text evidence="1">Amino-acid biosynthesis; L-asparagine biosynthesis; L-asparagine from L-aspartate (L-Gln route): step 1/1.</text>
</comment>
<feature type="domain" description="Asparagine synthetase" evidence="4">
    <location>
        <begin position="112"/>
        <end position="201"/>
    </location>
</feature>
<dbReference type="PANTHER" id="PTHR43284">
    <property type="entry name" value="ASPARAGINE SYNTHETASE (GLUTAMINE-HYDROLYZING)"/>
    <property type="match status" value="1"/>
</dbReference>
<evidence type="ECO:0000313" key="5">
    <source>
        <dbReference type="EMBL" id="MFC4871575.1"/>
    </source>
</evidence>
<proteinExistence type="predicted"/>
<evidence type="ECO:0000313" key="6">
    <source>
        <dbReference type="Proteomes" id="UP001595818"/>
    </source>
</evidence>
<dbReference type="Proteomes" id="UP001595818">
    <property type="component" value="Unassembled WGS sequence"/>
</dbReference>
<comment type="catalytic activity">
    <reaction evidence="3">
        <text>L-aspartate + L-glutamine + ATP + H2O = L-asparagine + L-glutamate + AMP + diphosphate + H(+)</text>
        <dbReference type="Rhea" id="RHEA:12228"/>
        <dbReference type="ChEBI" id="CHEBI:15377"/>
        <dbReference type="ChEBI" id="CHEBI:15378"/>
        <dbReference type="ChEBI" id="CHEBI:29985"/>
        <dbReference type="ChEBI" id="CHEBI:29991"/>
        <dbReference type="ChEBI" id="CHEBI:30616"/>
        <dbReference type="ChEBI" id="CHEBI:33019"/>
        <dbReference type="ChEBI" id="CHEBI:58048"/>
        <dbReference type="ChEBI" id="CHEBI:58359"/>
        <dbReference type="ChEBI" id="CHEBI:456215"/>
        <dbReference type="EC" id="6.3.5.4"/>
    </reaction>
</comment>
<dbReference type="RefSeq" id="WP_377063160.1">
    <property type="nucleotide sequence ID" value="NZ_JBHSJJ010000003.1"/>
</dbReference>
<reference evidence="6" key="1">
    <citation type="journal article" date="2019" name="Int. J. Syst. Evol. Microbiol.">
        <title>The Global Catalogue of Microorganisms (GCM) 10K type strain sequencing project: providing services to taxonomists for standard genome sequencing and annotation.</title>
        <authorList>
            <consortium name="The Broad Institute Genomics Platform"/>
            <consortium name="The Broad Institute Genome Sequencing Center for Infectious Disease"/>
            <person name="Wu L."/>
            <person name="Ma J."/>
        </authorList>
    </citation>
    <scope>NUCLEOTIDE SEQUENCE [LARGE SCALE GENOMIC DNA]</scope>
    <source>
        <strain evidence="6">CGMCC 4.7466</strain>
    </source>
</reference>
<dbReference type="Pfam" id="PF00733">
    <property type="entry name" value="Asn_synthase"/>
    <property type="match status" value="1"/>
</dbReference>
<dbReference type="InterPro" id="IPR051786">
    <property type="entry name" value="ASN_synthetase/amidase"/>
</dbReference>
<keyword evidence="6" id="KW-1185">Reference proteome</keyword>
<dbReference type="SUPFAM" id="SSF52402">
    <property type="entry name" value="Adenine nucleotide alpha hydrolases-like"/>
    <property type="match status" value="1"/>
</dbReference>
<name>A0ABV9SYS0_9BACT</name>
<dbReference type="PANTHER" id="PTHR43284:SF1">
    <property type="entry name" value="ASPARAGINE SYNTHETASE"/>
    <property type="match status" value="1"/>
</dbReference>
<dbReference type="InterPro" id="IPR001962">
    <property type="entry name" value="Asn_synthase"/>
</dbReference>
<evidence type="ECO:0000259" key="4">
    <source>
        <dbReference type="Pfam" id="PF00733"/>
    </source>
</evidence>
<gene>
    <name evidence="5" type="ORF">ACFPFU_07745</name>
</gene>
<accession>A0ABV9SYS0</accession>
<comment type="caution">
    <text evidence="5">The sequence shown here is derived from an EMBL/GenBank/DDBJ whole genome shotgun (WGS) entry which is preliminary data.</text>
</comment>
<sequence>MIQTSKLFAHSESLGAFSPYYYKDHSGKFVFRESFEEIIAQYPEKLEIDISALQCVLSRKFILGDKTIVNGIYRSPWMGKPNSELNQWEFHHLPEHKEVIRSQEEIAATLFELLCEEVKDAVGPAKSVGILLSGGMDSRVVAGVLDQLIKDKKIPALKVVAYTWGNEDSRDVNYARAIAKRSGWDWKHYVVGPEKLWRNIVLAGKRGCEFSGLHLHAMPDIAVDAVEDVDIILAGSYGDSVGRAEFSGMHLTSLRPIDFSVRNFAHLISKSGQTKIKKSLRDEVSRYRRLFPRKHLYQKNELDYQLHYMRRMLNPCMEVIHGKVPLYQAFTSPKVFGYIWSMDASCRGDGLYEEILRGPLKHLADIPWARTGLKYPEKKGTPDGFTKRHHDYGHFLQNDLTGYIHETVQNLHTTAINQKQIQELFKLTRKYQGFNFDYLEALAVAVSFIIFSNTYDVLAGPNTHDNLISRIIDPAYLTGEYHLKQKLRQLQKVL</sequence>